<dbReference type="InParanoid" id="A0A663EP64"/>
<feature type="compositionally biased region" description="Gly residues" evidence="2">
    <location>
        <begin position="141"/>
        <end position="150"/>
    </location>
</feature>
<dbReference type="InterPro" id="IPR020471">
    <property type="entry name" value="AKR"/>
</dbReference>
<dbReference type="PANTHER" id="PTHR43827:SF10">
    <property type="entry name" value="ZGC:110366"/>
    <property type="match status" value="1"/>
</dbReference>
<evidence type="ECO:0000256" key="2">
    <source>
        <dbReference type="SAM" id="MobiDB-lite"/>
    </source>
</evidence>
<keyword evidence="5" id="KW-1185">Reference proteome</keyword>
<organism evidence="4 5">
    <name type="scientific">Aquila chrysaetos chrysaetos</name>
    <dbReference type="NCBI Taxonomy" id="223781"/>
    <lineage>
        <taxon>Eukaryota</taxon>
        <taxon>Metazoa</taxon>
        <taxon>Chordata</taxon>
        <taxon>Craniata</taxon>
        <taxon>Vertebrata</taxon>
        <taxon>Euteleostomi</taxon>
        <taxon>Archelosauria</taxon>
        <taxon>Archosauria</taxon>
        <taxon>Dinosauria</taxon>
        <taxon>Saurischia</taxon>
        <taxon>Theropoda</taxon>
        <taxon>Coelurosauria</taxon>
        <taxon>Aves</taxon>
        <taxon>Neognathae</taxon>
        <taxon>Neoaves</taxon>
        <taxon>Telluraves</taxon>
        <taxon>Accipitrimorphae</taxon>
        <taxon>Accipitriformes</taxon>
        <taxon>Accipitridae</taxon>
        <taxon>Accipitrinae</taxon>
        <taxon>Aquila</taxon>
    </lineage>
</organism>
<dbReference type="InterPro" id="IPR023210">
    <property type="entry name" value="NADP_OxRdtase_dom"/>
</dbReference>
<dbReference type="Gene3D" id="3.20.20.100">
    <property type="entry name" value="NADP-dependent oxidoreductase domain"/>
    <property type="match status" value="1"/>
</dbReference>
<dbReference type="PRINTS" id="PR00069">
    <property type="entry name" value="ALDKETRDTASE"/>
</dbReference>
<dbReference type="SUPFAM" id="SSF51430">
    <property type="entry name" value="NAD(P)-linked oxidoreductase"/>
    <property type="match status" value="1"/>
</dbReference>
<feature type="compositionally biased region" description="Low complexity" evidence="2">
    <location>
        <begin position="41"/>
        <end position="55"/>
    </location>
</feature>
<feature type="region of interest" description="Disordered" evidence="2">
    <location>
        <begin position="1"/>
        <end position="160"/>
    </location>
</feature>
<reference evidence="4" key="2">
    <citation type="submission" date="2025-09" db="UniProtKB">
        <authorList>
            <consortium name="Ensembl"/>
        </authorList>
    </citation>
    <scope>IDENTIFICATION</scope>
</reference>
<feature type="domain" description="NADP-dependent oxidoreductase" evidence="3">
    <location>
        <begin position="170"/>
        <end position="265"/>
    </location>
</feature>
<dbReference type="PANTHER" id="PTHR43827">
    <property type="entry name" value="2,5-DIKETO-D-GLUCONIC ACID REDUCTASE"/>
    <property type="match status" value="1"/>
</dbReference>
<dbReference type="PROSITE" id="PS00063">
    <property type="entry name" value="ALDOKETO_REDUCTASE_3"/>
    <property type="match status" value="1"/>
</dbReference>
<comment type="similarity">
    <text evidence="1">Belongs to the aldo/keto reductase family.</text>
</comment>
<name>A0A663EP64_AQUCH</name>
<feature type="compositionally biased region" description="Pro residues" evidence="2">
    <location>
        <begin position="86"/>
        <end position="117"/>
    </location>
</feature>
<dbReference type="GeneTree" id="ENSGT00940000164809"/>
<evidence type="ECO:0000256" key="1">
    <source>
        <dbReference type="ARBA" id="ARBA00007905"/>
    </source>
</evidence>
<feature type="compositionally biased region" description="Low complexity" evidence="2">
    <location>
        <begin position="118"/>
        <end position="140"/>
    </location>
</feature>
<evidence type="ECO:0000313" key="5">
    <source>
        <dbReference type="Proteomes" id="UP000472275"/>
    </source>
</evidence>
<dbReference type="Ensembl" id="ENSACCT00020014265.1">
    <property type="protein sequence ID" value="ENSACCP00020013646.1"/>
    <property type="gene ID" value="ENSACCG00020009418.1"/>
</dbReference>
<evidence type="ECO:0000259" key="3">
    <source>
        <dbReference type="Pfam" id="PF00248"/>
    </source>
</evidence>
<dbReference type="InterPro" id="IPR036812">
    <property type="entry name" value="NAD(P)_OxRdtase_dom_sf"/>
</dbReference>
<sequence>MSLASPKPRPTRYSIPGEAVRTARPGAAATYHGKETGISRAAPLPTTPPTAETSAHVSPLLLPPASSRQGARLPRRPRSSHAPARVHPPPAAQLPSPPTCLPPASPPPAATPLPRPPAAAGAAGRCSPPPSGSARAAAVGYGRGGGGAGRTGVPRRRSPTVGASRCWGSVEYHPFQRPQELVSYCRSRDIVFEGYCPLAKGEVLTHPSIIQLAKKYGRTPAQICIRWNIQNGIVTIPKSTKAERIEENCKVFDFTIAEDDVEILNGMHDGRHVSWDSSLIVRMKEMVILLLPTLPMLLVFDFSLREEDMEFLNTMNINRKLIHLTYPLCKG</sequence>
<dbReference type="Pfam" id="PF00248">
    <property type="entry name" value="Aldo_ket_red"/>
    <property type="match status" value="1"/>
</dbReference>
<protein>
    <recommendedName>
        <fullName evidence="3">NADP-dependent oxidoreductase domain-containing protein</fullName>
    </recommendedName>
</protein>
<reference evidence="4" key="1">
    <citation type="submission" date="2025-08" db="UniProtKB">
        <authorList>
            <consortium name="Ensembl"/>
        </authorList>
    </citation>
    <scope>IDENTIFICATION</scope>
</reference>
<dbReference type="Proteomes" id="UP000472275">
    <property type="component" value="Chromosome 12"/>
</dbReference>
<accession>A0A663EP64</accession>
<dbReference type="AlphaFoldDB" id="A0A663EP64"/>
<evidence type="ECO:0000313" key="4">
    <source>
        <dbReference type="Ensembl" id="ENSACCP00020013646.1"/>
    </source>
</evidence>
<proteinExistence type="inferred from homology"/>
<dbReference type="GO" id="GO:0016491">
    <property type="term" value="F:oxidoreductase activity"/>
    <property type="evidence" value="ECO:0007669"/>
    <property type="project" value="InterPro"/>
</dbReference>
<dbReference type="InterPro" id="IPR018170">
    <property type="entry name" value="Aldo/ket_reductase_CS"/>
</dbReference>